<accession>A0A382SBC3</accession>
<feature type="non-terminal residue" evidence="5">
    <location>
        <position position="47"/>
    </location>
</feature>
<dbReference type="InterPro" id="IPR008991">
    <property type="entry name" value="Translation_prot_SH3-like_sf"/>
</dbReference>
<dbReference type="GO" id="GO:0005840">
    <property type="term" value="C:ribosome"/>
    <property type="evidence" value="ECO:0007669"/>
    <property type="project" value="UniProtKB-KW"/>
</dbReference>
<dbReference type="InterPro" id="IPR005824">
    <property type="entry name" value="KOW"/>
</dbReference>
<organism evidence="5">
    <name type="scientific">marine metagenome</name>
    <dbReference type="NCBI Taxonomy" id="408172"/>
    <lineage>
        <taxon>unclassified sequences</taxon>
        <taxon>metagenomes</taxon>
        <taxon>ecological metagenomes</taxon>
    </lineage>
</organism>
<dbReference type="EMBL" id="UINC01127806">
    <property type="protein sequence ID" value="SVD07176.1"/>
    <property type="molecule type" value="Genomic_DNA"/>
</dbReference>
<comment type="similarity">
    <text evidence="1">Belongs to the universal ribosomal protein uL24 family.</text>
</comment>
<reference evidence="5" key="1">
    <citation type="submission" date="2018-05" db="EMBL/GenBank/DDBJ databases">
        <authorList>
            <person name="Lanie J.A."/>
            <person name="Ng W.-L."/>
            <person name="Kazmierczak K.M."/>
            <person name="Andrzejewski T.M."/>
            <person name="Davidsen T.M."/>
            <person name="Wayne K.J."/>
            <person name="Tettelin H."/>
            <person name="Glass J.I."/>
            <person name="Rusch D."/>
            <person name="Podicherti R."/>
            <person name="Tsui H.-C.T."/>
            <person name="Winkler M.E."/>
        </authorList>
    </citation>
    <scope>NUCLEOTIDE SEQUENCE</scope>
</reference>
<dbReference type="InterPro" id="IPR041988">
    <property type="entry name" value="Ribosomal_uL24_KOW"/>
</dbReference>
<evidence type="ECO:0000256" key="1">
    <source>
        <dbReference type="ARBA" id="ARBA00010618"/>
    </source>
</evidence>
<dbReference type="Gene3D" id="2.30.30.30">
    <property type="match status" value="1"/>
</dbReference>
<evidence type="ECO:0000313" key="5">
    <source>
        <dbReference type="EMBL" id="SVD07176.1"/>
    </source>
</evidence>
<dbReference type="Pfam" id="PF00467">
    <property type="entry name" value="KOW"/>
    <property type="match status" value="1"/>
</dbReference>
<keyword evidence="3" id="KW-0687">Ribonucleoprotein</keyword>
<evidence type="ECO:0000259" key="4">
    <source>
        <dbReference type="SMART" id="SM00739"/>
    </source>
</evidence>
<dbReference type="InterPro" id="IPR005825">
    <property type="entry name" value="Ribosomal_uL24_CS"/>
</dbReference>
<protein>
    <recommendedName>
        <fullName evidence="4">KOW domain-containing protein</fullName>
    </recommendedName>
</protein>
<dbReference type="AlphaFoldDB" id="A0A382SBC3"/>
<gene>
    <name evidence="5" type="ORF">METZ01_LOCUS360030</name>
</gene>
<dbReference type="InterPro" id="IPR014722">
    <property type="entry name" value="Rib_uL2_dom2"/>
</dbReference>
<dbReference type="GO" id="GO:0006412">
    <property type="term" value="P:translation"/>
    <property type="evidence" value="ECO:0007669"/>
    <property type="project" value="InterPro"/>
</dbReference>
<dbReference type="GO" id="GO:0003735">
    <property type="term" value="F:structural constituent of ribosome"/>
    <property type="evidence" value="ECO:0007669"/>
    <property type="project" value="InterPro"/>
</dbReference>
<proteinExistence type="inferred from homology"/>
<dbReference type="SMART" id="SM00739">
    <property type="entry name" value="KOW"/>
    <property type="match status" value="1"/>
</dbReference>
<dbReference type="PANTHER" id="PTHR12903">
    <property type="entry name" value="MITOCHONDRIAL RIBOSOMAL PROTEIN L24"/>
    <property type="match status" value="1"/>
</dbReference>
<dbReference type="InterPro" id="IPR003256">
    <property type="entry name" value="Ribosomal_uL24"/>
</dbReference>
<evidence type="ECO:0000256" key="3">
    <source>
        <dbReference type="ARBA" id="ARBA00023274"/>
    </source>
</evidence>
<dbReference type="SUPFAM" id="SSF50104">
    <property type="entry name" value="Translation proteins SH3-like domain"/>
    <property type="match status" value="1"/>
</dbReference>
<dbReference type="GO" id="GO:0003723">
    <property type="term" value="F:RNA binding"/>
    <property type="evidence" value="ECO:0007669"/>
    <property type="project" value="InterPro"/>
</dbReference>
<sequence length="47" mass="5263">MNIRKGDTVEIISGNDAGRRGEVLQLVPDRHGVVVEGNNIRKKHQKQ</sequence>
<evidence type="ECO:0000256" key="2">
    <source>
        <dbReference type="ARBA" id="ARBA00022980"/>
    </source>
</evidence>
<dbReference type="PROSITE" id="PS01108">
    <property type="entry name" value="RIBOSOMAL_L24"/>
    <property type="match status" value="1"/>
</dbReference>
<name>A0A382SBC3_9ZZZZ</name>
<keyword evidence="2" id="KW-0689">Ribosomal protein</keyword>
<dbReference type="CDD" id="cd06089">
    <property type="entry name" value="KOW_RPL26"/>
    <property type="match status" value="1"/>
</dbReference>
<feature type="domain" description="KOW" evidence="4">
    <location>
        <begin position="2"/>
        <end position="29"/>
    </location>
</feature>
<dbReference type="GO" id="GO:1990904">
    <property type="term" value="C:ribonucleoprotein complex"/>
    <property type="evidence" value="ECO:0007669"/>
    <property type="project" value="UniProtKB-KW"/>
</dbReference>